<dbReference type="InterPro" id="IPR050406">
    <property type="entry name" value="FGGY_Carb_Kinase"/>
</dbReference>
<dbReference type="InterPro" id="IPR018485">
    <property type="entry name" value="FGGY_C"/>
</dbReference>
<dbReference type="PROSITE" id="PS00445">
    <property type="entry name" value="FGGY_KINASES_2"/>
    <property type="match status" value="1"/>
</dbReference>
<evidence type="ECO:0000256" key="5">
    <source>
        <dbReference type="SAM" id="MobiDB-lite"/>
    </source>
</evidence>
<dbReference type="RefSeq" id="WP_051708140.1">
    <property type="nucleotide sequence ID" value="NZ_JBEXXF010000030.1"/>
</dbReference>
<evidence type="ECO:0000256" key="1">
    <source>
        <dbReference type="ARBA" id="ARBA00009156"/>
    </source>
</evidence>
<proteinExistence type="inferred from homology"/>
<feature type="domain" description="Carbohydrate kinase FGGY N-terminal" evidence="6">
    <location>
        <begin position="7"/>
        <end position="245"/>
    </location>
</feature>
<dbReference type="Pfam" id="PF00370">
    <property type="entry name" value="FGGY_N"/>
    <property type="match status" value="1"/>
</dbReference>
<dbReference type="SUPFAM" id="SSF53067">
    <property type="entry name" value="Actin-like ATPase domain"/>
    <property type="match status" value="2"/>
</dbReference>
<keyword evidence="2 4" id="KW-0808">Transferase</keyword>
<dbReference type="EC" id="2.7.1.12" evidence="8"/>
<dbReference type="Gene3D" id="3.30.420.40">
    <property type="match status" value="2"/>
</dbReference>
<accession>A0ABW6VNK5</accession>
<dbReference type="InterPro" id="IPR018484">
    <property type="entry name" value="FGGY_N"/>
</dbReference>
<feature type="domain" description="Carbohydrate kinase FGGY C-terminal" evidence="7">
    <location>
        <begin position="287"/>
        <end position="441"/>
    </location>
</feature>
<name>A0ABW6VNK5_9ACTN</name>
<dbReference type="InterPro" id="IPR000577">
    <property type="entry name" value="Carb_kinase_FGGY"/>
</dbReference>
<comment type="similarity">
    <text evidence="1 4">Belongs to the FGGY kinase family.</text>
</comment>
<dbReference type="EMBL" id="JBIAZM010000001">
    <property type="protein sequence ID" value="MFF5198806.1"/>
    <property type="molecule type" value="Genomic_DNA"/>
</dbReference>
<dbReference type="PANTHER" id="PTHR43095">
    <property type="entry name" value="SUGAR KINASE"/>
    <property type="match status" value="1"/>
</dbReference>
<dbReference type="GO" id="GO:0046316">
    <property type="term" value="F:gluconokinase activity"/>
    <property type="evidence" value="ECO:0007669"/>
    <property type="project" value="UniProtKB-EC"/>
</dbReference>
<organism evidence="8 9">
    <name type="scientific">Micromonospora parva</name>
    <dbReference type="NCBI Taxonomy" id="1464048"/>
    <lineage>
        <taxon>Bacteria</taxon>
        <taxon>Bacillati</taxon>
        <taxon>Actinomycetota</taxon>
        <taxon>Actinomycetes</taxon>
        <taxon>Micromonosporales</taxon>
        <taxon>Micromonosporaceae</taxon>
        <taxon>Micromonospora</taxon>
    </lineage>
</organism>
<evidence type="ECO:0000256" key="2">
    <source>
        <dbReference type="ARBA" id="ARBA00022679"/>
    </source>
</evidence>
<reference evidence="8 9" key="1">
    <citation type="submission" date="2024-10" db="EMBL/GenBank/DDBJ databases">
        <title>The Natural Products Discovery Center: Release of the First 8490 Sequenced Strains for Exploring Actinobacteria Biosynthetic Diversity.</title>
        <authorList>
            <person name="Kalkreuter E."/>
            <person name="Kautsar S.A."/>
            <person name="Yang D."/>
            <person name="Bader C.D."/>
            <person name="Teijaro C.N."/>
            <person name="Fluegel L."/>
            <person name="Davis C.M."/>
            <person name="Simpson J.R."/>
            <person name="Lauterbach L."/>
            <person name="Steele A.D."/>
            <person name="Gui C."/>
            <person name="Meng S."/>
            <person name="Li G."/>
            <person name="Viehrig K."/>
            <person name="Ye F."/>
            <person name="Su P."/>
            <person name="Kiefer A.F."/>
            <person name="Nichols A."/>
            <person name="Cepeda A.J."/>
            <person name="Yan W."/>
            <person name="Fan B."/>
            <person name="Jiang Y."/>
            <person name="Adhikari A."/>
            <person name="Zheng C.-J."/>
            <person name="Schuster L."/>
            <person name="Cowan T.M."/>
            <person name="Smanski M.J."/>
            <person name="Chevrette M.G."/>
            <person name="De Carvalho L.P.S."/>
            <person name="Shen B."/>
        </authorList>
    </citation>
    <scope>NUCLEOTIDE SEQUENCE [LARGE SCALE GENOMIC DNA]</scope>
    <source>
        <strain evidence="8 9">NPDC000140</strain>
    </source>
</reference>
<evidence type="ECO:0000259" key="7">
    <source>
        <dbReference type="Pfam" id="PF02782"/>
    </source>
</evidence>
<dbReference type="PIRSF" id="PIRSF000538">
    <property type="entry name" value="GlpK"/>
    <property type="match status" value="1"/>
</dbReference>
<dbReference type="CDD" id="cd07770">
    <property type="entry name" value="ASKHA_NBD_FGGY_GntK"/>
    <property type="match status" value="1"/>
</dbReference>
<evidence type="ECO:0000256" key="3">
    <source>
        <dbReference type="ARBA" id="ARBA00022777"/>
    </source>
</evidence>
<dbReference type="GeneID" id="95370378"/>
<dbReference type="InterPro" id="IPR018483">
    <property type="entry name" value="Carb_kinase_FGGY_CS"/>
</dbReference>
<comment type="caution">
    <text evidence="8">The sequence shown here is derived from an EMBL/GenBank/DDBJ whole genome shotgun (WGS) entry which is preliminary data.</text>
</comment>
<gene>
    <name evidence="8" type="ORF">ACFY3B_04265</name>
</gene>
<feature type="region of interest" description="Disordered" evidence="5">
    <location>
        <begin position="110"/>
        <end position="130"/>
    </location>
</feature>
<keyword evidence="9" id="KW-1185">Reference proteome</keyword>
<dbReference type="InterPro" id="IPR043129">
    <property type="entry name" value="ATPase_NBD"/>
</dbReference>
<dbReference type="Proteomes" id="UP001602287">
    <property type="component" value="Unassembled WGS sequence"/>
</dbReference>
<evidence type="ECO:0000313" key="9">
    <source>
        <dbReference type="Proteomes" id="UP001602287"/>
    </source>
</evidence>
<sequence>MQPERRVIVGVDVGTTAARAVAFTLDGTARHVATRAYPVVEPVPGWRVQEPDVLVAATLAATSACVAGTAGAEVVALALSSARYGLIGLDAAMTPVTPLLTGRDTRSAEAARELLSSGQSRELHRSTGTPVHPRNPLCKLLWFARHEPYLCTATRWWVGLKDYVVHRLTGMLVTELSSASGTGMFDVHRRAWSSAVLDLAGVSESQLPPVLPTTAVLRLSPAAGRAVGLPPGTPVVVGAGDGPLRSLGAAATEHTVGGLTLGATGALRTVVRAPRTDAAETFSCAALTEDAWVVRGSVGNGGNVVRWAARVLGDDNATPALLDLAARIAPGSDGVVMLPYLWADPAAPEGCAPPGAFLGLRGEHSRAHLVRAAVEGVCLQLGGVRDRLAELTPIGSVRLTGGAFRSPLWREVMAAVLDCPVQVAGAADQVTLGAAALGLFAIGHTADLQAAVTQLDPGAGGDRVTVDPALATAYRGLRTRLPTLVTVAGRLGEILDAGTGLSAPARP</sequence>
<dbReference type="PANTHER" id="PTHR43095:SF2">
    <property type="entry name" value="GLUCONOKINASE"/>
    <property type="match status" value="1"/>
</dbReference>
<protein>
    <submittedName>
        <fullName evidence="8">Gluconokinase</fullName>
        <ecNumber evidence="8">2.7.1.12</ecNumber>
    </submittedName>
</protein>
<evidence type="ECO:0000256" key="4">
    <source>
        <dbReference type="RuleBase" id="RU003733"/>
    </source>
</evidence>
<dbReference type="Pfam" id="PF02782">
    <property type="entry name" value="FGGY_C"/>
    <property type="match status" value="1"/>
</dbReference>
<keyword evidence="3 4" id="KW-0418">Kinase</keyword>
<evidence type="ECO:0000313" key="8">
    <source>
        <dbReference type="EMBL" id="MFF5198806.1"/>
    </source>
</evidence>
<evidence type="ECO:0000259" key="6">
    <source>
        <dbReference type="Pfam" id="PF00370"/>
    </source>
</evidence>